<gene>
    <name evidence="2" type="ORF">MNBD_GAMMA09-2061</name>
</gene>
<evidence type="ECO:0000313" key="2">
    <source>
        <dbReference type="EMBL" id="VAW68644.1"/>
    </source>
</evidence>
<sequence length="71" mass="8178">MNTQNQSNIDALESKIEELLTLTQKLSAENTDLKEQMQTIRSDRAQLIEQKERARSQVESMITRLKTVETA</sequence>
<evidence type="ECO:0000256" key="1">
    <source>
        <dbReference type="SAM" id="Coils"/>
    </source>
</evidence>
<dbReference type="AlphaFoldDB" id="A0A3B0YIG7"/>
<reference evidence="2" key="1">
    <citation type="submission" date="2018-06" db="EMBL/GenBank/DDBJ databases">
        <authorList>
            <person name="Zhirakovskaya E."/>
        </authorList>
    </citation>
    <scope>NUCLEOTIDE SEQUENCE</scope>
</reference>
<dbReference type="InterPro" id="IPR012662">
    <property type="entry name" value="CHP02449"/>
</dbReference>
<evidence type="ECO:0008006" key="3">
    <source>
        <dbReference type="Google" id="ProtNLM"/>
    </source>
</evidence>
<dbReference type="NCBIfam" id="TIGR02449">
    <property type="entry name" value="TIGR02449 family protein"/>
    <property type="match status" value="1"/>
</dbReference>
<dbReference type="EMBL" id="UOFI01000135">
    <property type="protein sequence ID" value="VAW68644.1"/>
    <property type="molecule type" value="Genomic_DNA"/>
</dbReference>
<proteinExistence type="predicted"/>
<keyword evidence="1" id="KW-0175">Coiled coil</keyword>
<protein>
    <recommendedName>
        <fullName evidence="3">TIGR02449 family protein</fullName>
    </recommendedName>
</protein>
<organism evidence="2">
    <name type="scientific">hydrothermal vent metagenome</name>
    <dbReference type="NCBI Taxonomy" id="652676"/>
    <lineage>
        <taxon>unclassified sequences</taxon>
        <taxon>metagenomes</taxon>
        <taxon>ecological metagenomes</taxon>
    </lineage>
</organism>
<accession>A0A3B0YIG7</accession>
<name>A0A3B0YIG7_9ZZZZ</name>
<feature type="coiled-coil region" evidence="1">
    <location>
        <begin position="2"/>
        <end position="64"/>
    </location>
</feature>